<evidence type="ECO:0000313" key="5">
    <source>
        <dbReference type="EMBL" id="QBQ98725.1"/>
    </source>
</evidence>
<dbReference type="GO" id="GO:0044281">
    <property type="term" value="P:small molecule metabolic process"/>
    <property type="evidence" value="ECO:0007669"/>
    <property type="project" value="UniProtKB-ARBA"/>
</dbReference>
<dbReference type="InterPro" id="IPR036663">
    <property type="entry name" value="Fumarylacetoacetase_C_sf"/>
</dbReference>
<dbReference type="Proteomes" id="UP000295727">
    <property type="component" value="Chromosome 2"/>
</dbReference>
<reference evidence="5 6" key="1">
    <citation type="submission" date="2019-03" db="EMBL/GenBank/DDBJ databases">
        <title>Paraburkholderia sp. 7MH5, isolated from subtropical forest soil.</title>
        <authorList>
            <person name="Gao Z.-H."/>
            <person name="Qiu L.-H."/>
        </authorList>
    </citation>
    <scope>NUCLEOTIDE SEQUENCE [LARGE SCALE GENOMIC DNA]</scope>
    <source>
        <strain evidence="5 6">7MH5</strain>
    </source>
</reference>
<dbReference type="OrthoDB" id="9805307at2"/>
<dbReference type="GO" id="GO:0016787">
    <property type="term" value="F:hydrolase activity"/>
    <property type="evidence" value="ECO:0007669"/>
    <property type="project" value="UniProtKB-KW"/>
</dbReference>
<dbReference type="AlphaFoldDB" id="A0A4P7CS61"/>
<organism evidence="5 6">
    <name type="scientific">Paraburkholderia pallida</name>
    <dbReference type="NCBI Taxonomy" id="2547399"/>
    <lineage>
        <taxon>Bacteria</taxon>
        <taxon>Pseudomonadati</taxon>
        <taxon>Pseudomonadota</taxon>
        <taxon>Betaproteobacteria</taxon>
        <taxon>Burkholderiales</taxon>
        <taxon>Burkholderiaceae</taxon>
        <taxon>Paraburkholderia</taxon>
    </lineage>
</organism>
<comment type="cofactor">
    <cofactor evidence="1">
        <name>Mg(2+)</name>
        <dbReference type="ChEBI" id="CHEBI:18420"/>
    </cofactor>
</comment>
<keyword evidence="3" id="KW-0479">Metal-binding</keyword>
<evidence type="ECO:0000313" key="6">
    <source>
        <dbReference type="Proteomes" id="UP000295727"/>
    </source>
</evidence>
<evidence type="ECO:0000256" key="1">
    <source>
        <dbReference type="ARBA" id="ARBA00001946"/>
    </source>
</evidence>
<dbReference type="InterPro" id="IPR051121">
    <property type="entry name" value="FAH"/>
</dbReference>
<name>A0A4P7CS61_9BURK</name>
<evidence type="ECO:0000259" key="4">
    <source>
        <dbReference type="Pfam" id="PF01557"/>
    </source>
</evidence>
<keyword evidence="5" id="KW-0378">Hydrolase</keyword>
<accession>A0A4P7CS61</accession>
<dbReference type="PANTHER" id="PTHR42796:SF4">
    <property type="entry name" value="FUMARYLACETOACETATE HYDROLASE DOMAIN-CONTAINING PROTEIN 2A"/>
    <property type="match status" value="1"/>
</dbReference>
<dbReference type="Pfam" id="PF01557">
    <property type="entry name" value="FAA_hydrolase"/>
    <property type="match status" value="1"/>
</dbReference>
<dbReference type="PANTHER" id="PTHR42796">
    <property type="entry name" value="FUMARYLACETOACETATE HYDROLASE DOMAIN-CONTAINING PROTEIN 2A-RELATED"/>
    <property type="match status" value="1"/>
</dbReference>
<protein>
    <submittedName>
        <fullName evidence="5">FAA hydrolase family protein</fullName>
    </submittedName>
</protein>
<dbReference type="GO" id="GO:0046872">
    <property type="term" value="F:metal ion binding"/>
    <property type="evidence" value="ECO:0007669"/>
    <property type="project" value="UniProtKB-KW"/>
</dbReference>
<comment type="similarity">
    <text evidence="2">Belongs to the FAH family.</text>
</comment>
<dbReference type="InterPro" id="IPR011234">
    <property type="entry name" value="Fumarylacetoacetase-like_C"/>
</dbReference>
<proteinExistence type="inferred from homology"/>
<dbReference type="RefSeq" id="WP_134750791.1">
    <property type="nucleotide sequence ID" value="NZ_CP038149.1"/>
</dbReference>
<dbReference type="EMBL" id="CP038149">
    <property type="protein sequence ID" value="QBQ98725.1"/>
    <property type="molecule type" value="Genomic_DNA"/>
</dbReference>
<dbReference type="SUPFAM" id="SSF56529">
    <property type="entry name" value="FAH"/>
    <property type="match status" value="1"/>
</dbReference>
<gene>
    <name evidence="5" type="ORF">E1956_15710</name>
</gene>
<evidence type="ECO:0000256" key="3">
    <source>
        <dbReference type="ARBA" id="ARBA00022723"/>
    </source>
</evidence>
<dbReference type="KEGG" id="ppai:E1956_15710"/>
<evidence type="ECO:0000256" key="2">
    <source>
        <dbReference type="ARBA" id="ARBA00010211"/>
    </source>
</evidence>
<sequence>MKFASVVFKGKPTFGAVVDGQFFDLGGGRLDDGCRDLADLFAMGLVERARKLVERATPDAPAGELVWLPVNPRTDARLFALGWAYRDHQLETGKEAPEHPVFFSKLPQSLVGHEQSIVKPAVSDMFDYEGEIVIVIGKPGRHIAQDAAMEHVAGYTLLMDGSVRDWQKHSITAGKNFDASSSTGPWIVTADEIGEPAKALHLTTRLNGEVMQSAPFEQNVWSVPFLVHYISTFCELRAGDAISTGTPGGVGAKRNPPRFMKAGDVVEVEVSGIGVLRNAVVGERA</sequence>
<dbReference type="Gene3D" id="3.90.850.10">
    <property type="entry name" value="Fumarylacetoacetase-like, C-terminal domain"/>
    <property type="match status" value="1"/>
</dbReference>
<keyword evidence="6" id="KW-1185">Reference proteome</keyword>
<feature type="domain" description="Fumarylacetoacetase-like C-terminal" evidence="4">
    <location>
        <begin position="79"/>
        <end position="281"/>
    </location>
</feature>